<feature type="compositionally biased region" description="Polar residues" evidence="6">
    <location>
        <begin position="343"/>
        <end position="353"/>
    </location>
</feature>
<dbReference type="GO" id="GO:0005876">
    <property type="term" value="C:spindle microtubule"/>
    <property type="evidence" value="ECO:0007669"/>
    <property type="project" value="TreeGrafter"/>
</dbReference>
<feature type="compositionally biased region" description="Low complexity" evidence="6">
    <location>
        <begin position="258"/>
        <end position="276"/>
    </location>
</feature>
<comment type="subcellular location">
    <subcellularLocation>
        <location evidence="1">Cytoplasm</location>
        <location evidence="1">Cytoskeleton</location>
        <location evidence="1">Spindle</location>
    </subcellularLocation>
</comment>
<dbReference type="GO" id="GO:0008017">
    <property type="term" value="F:microtubule binding"/>
    <property type="evidence" value="ECO:0007669"/>
    <property type="project" value="TreeGrafter"/>
</dbReference>
<keyword evidence="5" id="KW-0498">Mitosis</keyword>
<feature type="compositionally biased region" description="Low complexity" evidence="6">
    <location>
        <begin position="818"/>
        <end position="829"/>
    </location>
</feature>
<dbReference type="SUPFAM" id="SSF48371">
    <property type="entry name" value="ARM repeat"/>
    <property type="match status" value="1"/>
</dbReference>
<protein>
    <recommendedName>
        <fullName evidence="7">TOG domain-containing protein</fullName>
    </recommendedName>
</protein>
<feature type="compositionally biased region" description="Low complexity" evidence="6">
    <location>
        <begin position="354"/>
        <end position="366"/>
    </location>
</feature>
<evidence type="ECO:0000313" key="9">
    <source>
        <dbReference type="Proteomes" id="UP000612746"/>
    </source>
</evidence>
<dbReference type="InterPro" id="IPR016024">
    <property type="entry name" value="ARM-type_fold"/>
</dbReference>
<dbReference type="SMART" id="SM01349">
    <property type="entry name" value="TOG"/>
    <property type="match status" value="1"/>
</dbReference>
<dbReference type="GO" id="GO:0051301">
    <property type="term" value="P:cell division"/>
    <property type="evidence" value="ECO:0007669"/>
    <property type="project" value="UniProtKB-KW"/>
</dbReference>
<feature type="compositionally biased region" description="Polar residues" evidence="6">
    <location>
        <begin position="243"/>
        <end position="257"/>
    </location>
</feature>
<keyword evidence="3" id="KW-0132">Cell division</keyword>
<dbReference type="InterPro" id="IPR024395">
    <property type="entry name" value="CLASP_N_dom"/>
</dbReference>
<evidence type="ECO:0000256" key="1">
    <source>
        <dbReference type="ARBA" id="ARBA00004186"/>
    </source>
</evidence>
<accession>A0A8H7Q5V3</accession>
<comment type="similarity">
    <text evidence="2">Belongs to the CLASP family.</text>
</comment>
<feature type="compositionally biased region" description="Low complexity" evidence="6">
    <location>
        <begin position="316"/>
        <end position="330"/>
    </location>
</feature>
<feature type="region of interest" description="Disordered" evidence="6">
    <location>
        <begin position="735"/>
        <end position="758"/>
    </location>
</feature>
<feature type="domain" description="TOG" evidence="7">
    <location>
        <begin position="11"/>
        <end position="258"/>
    </location>
</feature>
<dbReference type="EMBL" id="JAEPRA010000004">
    <property type="protein sequence ID" value="KAG2187064.1"/>
    <property type="molecule type" value="Genomic_DNA"/>
</dbReference>
<proteinExistence type="inferred from homology"/>
<reference evidence="8" key="1">
    <citation type="submission" date="2020-12" db="EMBL/GenBank/DDBJ databases">
        <title>Metabolic potential, ecology and presence of endohyphal bacteria is reflected in genomic diversity of Mucoromycotina.</title>
        <authorList>
            <person name="Muszewska A."/>
            <person name="Okrasinska A."/>
            <person name="Steczkiewicz K."/>
            <person name="Drgas O."/>
            <person name="Orlowska M."/>
            <person name="Perlinska-Lenart U."/>
            <person name="Aleksandrzak-Piekarczyk T."/>
            <person name="Szatraj K."/>
            <person name="Zielenkiewicz U."/>
            <person name="Pilsyk S."/>
            <person name="Malc E."/>
            <person name="Mieczkowski P."/>
            <person name="Kruszewska J.S."/>
            <person name="Biernat P."/>
            <person name="Pawlowska J."/>
        </authorList>
    </citation>
    <scope>NUCLEOTIDE SEQUENCE</scope>
    <source>
        <strain evidence="8">WA0000051536</strain>
    </source>
</reference>
<evidence type="ECO:0000256" key="2">
    <source>
        <dbReference type="ARBA" id="ARBA00009549"/>
    </source>
</evidence>
<dbReference type="InterPro" id="IPR034085">
    <property type="entry name" value="TOG"/>
</dbReference>
<dbReference type="Proteomes" id="UP000612746">
    <property type="component" value="Unassembled WGS sequence"/>
</dbReference>
<sequence>MATTDTPAAIEIASLHDLHAEAAAIQTHFKDKESEFNWEARESSIIRLRAMLHGNASQTWPDEFAHDIRTLTDAILKGLQSLRTTLSLATLALIEDLGRCLGPHLDNYTFDTLLQNLLRCALLSKKLVSAASMTATITFLTETPFHSKVMSHISALSNDKSIQARQFAFAYACSFAQAHGAKSKGPFEKSGGIDLFSKMIQKGLSDAAPAVRSSAREGFWVFQSLWKDRGDKLLKSLDQASQKQLLRNKPGSANTDPSKLQASRTASSSSIGSNASKRPSLKTSNTSLRSSTSIHTDHSKSKTLIPVAPIAHPRAVSPSVSSTSNTSNDSHISHYSRKPLVASKSSTSKLPTITKSSVAATSSTASQRSLIGKPKQPPTRKPTVTELINSDDDNVRCTGILTVAEKLLETHYSFGKDTHLSTDLPENTVLVPALLVNLQYPRSSACITLMSWDGIAGVIGKICSVEQFVYPLLLSMEREQNNASFHATLNAGFGRWKRLLKKFDDNLGETLLKCFLTTMANRQQMNGSFAVTQMDMSSRHKIATTLLEWMDELVCVVVGLSADDVIEDDSETATAWLGENDDLAPVWFEQDQNLRKYLTKLIPILLSTTPTTGQYLPLLQLIGHLRLVHESVFQAILLTLDASVTDRVCHALGISPPLQEKTTSQVSMDYTQFGNISEAAADLLQRTGMDVDHTDVTEDISKISLEHLEQEDPELEAEIATLAVLSAERLMKNGNGTQETAEEPVQIEPSVSETTVTDEMDHPHEQEILQTPDRVKAVLMHTPPSWPRREQENHDVQDPIAVNDSLENSKRHKPAQTSNPSPFSKSNKNRSGLLIPLIDRLKSGNPALDEAFFRKLVRLAKDNPIMQRWDQGGNCADGADLWNGDSNDASLFKNLIIATLPYLEQTETNTPHREDILALYKQLLLCQPGLWKFWSISSREDEGISASTITRLLLKCRSSSTANVLSSVDDTLDTFFFTLDGDVCLKTLLEILALELDEQPVSEPQDSWTITHHHPITSAFSYLTKIAPRCNPETADQYLADGGKLVLVKGCNYPQVSARKACVDSIVSLNQLIPGGVIKYLDDLRDDQMRLVQHYITKAQNKPLHRDFSSMQRLYSS</sequence>
<evidence type="ECO:0000313" key="8">
    <source>
        <dbReference type="EMBL" id="KAG2187064.1"/>
    </source>
</evidence>
<evidence type="ECO:0000256" key="4">
    <source>
        <dbReference type="ARBA" id="ARBA00022701"/>
    </source>
</evidence>
<dbReference type="Gene3D" id="1.25.10.10">
    <property type="entry name" value="Leucine-rich Repeat Variant"/>
    <property type="match status" value="1"/>
</dbReference>
<dbReference type="Pfam" id="PF12348">
    <property type="entry name" value="CLASP_N"/>
    <property type="match status" value="1"/>
</dbReference>
<dbReference type="AlphaFoldDB" id="A0A8H7Q5V3"/>
<dbReference type="GO" id="GO:0005881">
    <property type="term" value="C:cytoplasmic microtubule"/>
    <property type="evidence" value="ECO:0007669"/>
    <property type="project" value="TreeGrafter"/>
</dbReference>
<dbReference type="PANTHER" id="PTHR21567">
    <property type="entry name" value="CLASP"/>
    <property type="match status" value="1"/>
</dbReference>
<name>A0A8H7Q5V3_9FUNG</name>
<keyword evidence="5" id="KW-0131">Cell cycle</keyword>
<dbReference type="GO" id="GO:0090307">
    <property type="term" value="P:mitotic spindle assembly"/>
    <property type="evidence" value="ECO:0007669"/>
    <property type="project" value="TreeGrafter"/>
</dbReference>
<dbReference type="PANTHER" id="PTHR21567:SF9">
    <property type="entry name" value="CLIP-ASSOCIATING PROTEIN"/>
    <property type="match status" value="1"/>
</dbReference>
<evidence type="ECO:0000256" key="3">
    <source>
        <dbReference type="ARBA" id="ARBA00022618"/>
    </source>
</evidence>
<dbReference type="GO" id="GO:1990023">
    <property type="term" value="C:mitotic spindle midzone"/>
    <property type="evidence" value="ECO:0007669"/>
    <property type="project" value="TreeGrafter"/>
</dbReference>
<feature type="region of interest" description="Disordered" evidence="6">
    <location>
        <begin position="805"/>
        <end position="829"/>
    </location>
</feature>
<evidence type="ECO:0000259" key="7">
    <source>
        <dbReference type="SMART" id="SM01349"/>
    </source>
</evidence>
<organism evidence="8 9">
    <name type="scientific">Umbelopsis vinacea</name>
    <dbReference type="NCBI Taxonomy" id="44442"/>
    <lineage>
        <taxon>Eukaryota</taxon>
        <taxon>Fungi</taxon>
        <taxon>Fungi incertae sedis</taxon>
        <taxon>Mucoromycota</taxon>
        <taxon>Mucoromycotina</taxon>
        <taxon>Umbelopsidomycetes</taxon>
        <taxon>Umbelopsidales</taxon>
        <taxon>Umbelopsidaceae</taxon>
        <taxon>Umbelopsis</taxon>
    </lineage>
</organism>
<keyword evidence="9" id="KW-1185">Reference proteome</keyword>
<feature type="region of interest" description="Disordered" evidence="6">
    <location>
        <begin position="243"/>
        <end position="385"/>
    </location>
</feature>
<dbReference type="OrthoDB" id="46159at2759"/>
<comment type="caution">
    <text evidence="8">The sequence shown here is derived from an EMBL/GenBank/DDBJ whole genome shotgun (WGS) entry which is preliminary data.</text>
</comment>
<keyword evidence="4" id="KW-0493">Microtubule</keyword>
<evidence type="ECO:0000256" key="5">
    <source>
        <dbReference type="ARBA" id="ARBA00022776"/>
    </source>
</evidence>
<dbReference type="InterPro" id="IPR011989">
    <property type="entry name" value="ARM-like"/>
</dbReference>
<gene>
    <name evidence="8" type="ORF">INT44_003292</name>
</gene>
<dbReference type="GO" id="GO:0005815">
    <property type="term" value="C:microtubule organizing center"/>
    <property type="evidence" value="ECO:0007669"/>
    <property type="project" value="TreeGrafter"/>
</dbReference>
<evidence type="ECO:0000256" key="6">
    <source>
        <dbReference type="SAM" id="MobiDB-lite"/>
    </source>
</evidence>
<feature type="compositionally biased region" description="Polar residues" evidence="6">
    <location>
        <begin position="281"/>
        <end position="294"/>
    </location>
</feature>